<sequence length="533" mass="59739">MATPSSTPTAGGITVPSKAHVASHEHPEAIPQKDQPVGNESSIEEEKIHSSRASTEQGDDPTICDARSSKASSITEKGNDSDAPTKVVYSLPPEKKLSKGYRMLRHTVLTVYRRLFSIVWMANMSAFIYLQYTPNDINHRLFNIATAASANLFIAVAIRQDYIINILCELCVLVPWGTPLRIRRIIAKVYEFGGLHSGASTSCVFWLCYFTGYVTKTAADGEFKDVRVLAMAYLICMLFLSIVIFAMPFVRRRAHNAFERTHRFAGWTTNAFFWALIIVLASDIGKRKGQPTGKTLISLPSFWLILANTIHTLLPWTPKYRLRKLHTIAEPLSSRAVRLHLKADIAEFYTIRISDSPLSEWHSFACFEDRTPIQGSTNSVIVAKAGDWTTKTIMKPRDYYWTRGQPTRGVLYMSLMFRNIVVVTTGSGIGPCLNLLALNGRKRPECRVLWSTPFPEETYGSEVMETVKLADKNALIWDTKKQGRPDMLGLTWQLYMESGAEAVFVISNPKVTKMVVYGMESRGVPAFGPVFDS</sequence>
<feature type="region of interest" description="Disordered" evidence="1">
    <location>
        <begin position="1"/>
        <end position="85"/>
    </location>
</feature>
<name>A0ABR4PMD3_9HELO</name>
<evidence type="ECO:0000313" key="4">
    <source>
        <dbReference type="Proteomes" id="UP001629113"/>
    </source>
</evidence>
<dbReference type="EMBL" id="JBFCZG010000003">
    <property type="protein sequence ID" value="KAL3424494.1"/>
    <property type="molecule type" value="Genomic_DNA"/>
</dbReference>
<comment type="caution">
    <text evidence="3">The sequence shown here is derived from an EMBL/GenBank/DDBJ whole genome shotgun (WGS) entry which is preliminary data.</text>
</comment>
<feature type="transmembrane region" description="Helical" evidence="2">
    <location>
        <begin position="192"/>
        <end position="214"/>
    </location>
</feature>
<gene>
    <name evidence="3" type="ORF">PVAG01_03775</name>
</gene>
<evidence type="ECO:0000256" key="1">
    <source>
        <dbReference type="SAM" id="MobiDB-lite"/>
    </source>
</evidence>
<keyword evidence="2" id="KW-1133">Transmembrane helix</keyword>
<keyword evidence="2" id="KW-0472">Membrane</keyword>
<reference evidence="3 4" key="1">
    <citation type="submission" date="2024-06" db="EMBL/GenBank/DDBJ databases">
        <title>Complete genome of Phlyctema vagabunda strain 19-DSS-EL-015.</title>
        <authorList>
            <person name="Fiorenzani C."/>
        </authorList>
    </citation>
    <scope>NUCLEOTIDE SEQUENCE [LARGE SCALE GENOMIC DNA]</scope>
    <source>
        <strain evidence="3 4">19-DSS-EL-015</strain>
    </source>
</reference>
<proteinExistence type="predicted"/>
<dbReference type="Proteomes" id="UP001629113">
    <property type="component" value="Unassembled WGS sequence"/>
</dbReference>
<protein>
    <submittedName>
        <fullName evidence="3">Amino acid adenylation domain-containing protein</fullName>
    </submittedName>
</protein>
<feature type="transmembrane region" description="Helical" evidence="2">
    <location>
        <begin position="262"/>
        <end position="284"/>
    </location>
</feature>
<feature type="transmembrane region" description="Helical" evidence="2">
    <location>
        <begin position="111"/>
        <end position="132"/>
    </location>
</feature>
<dbReference type="InterPro" id="IPR052979">
    <property type="entry name" value="Adenylate-forming_domain"/>
</dbReference>
<evidence type="ECO:0000256" key="2">
    <source>
        <dbReference type="SAM" id="Phobius"/>
    </source>
</evidence>
<keyword evidence="2" id="KW-0812">Transmembrane</keyword>
<dbReference type="PANTHER" id="PTHR33927">
    <property type="entry name" value="TRANSMEMBRANE PROTEIN"/>
    <property type="match status" value="1"/>
</dbReference>
<keyword evidence="4" id="KW-1185">Reference proteome</keyword>
<dbReference type="PANTHER" id="PTHR33927:SF5">
    <property type="entry name" value="ENZYME, PUTATIVE (AFU_ORTHOLOGUE AFUA_8G01222)-RELATED"/>
    <property type="match status" value="1"/>
</dbReference>
<organism evidence="3 4">
    <name type="scientific">Phlyctema vagabunda</name>
    <dbReference type="NCBI Taxonomy" id="108571"/>
    <lineage>
        <taxon>Eukaryota</taxon>
        <taxon>Fungi</taxon>
        <taxon>Dikarya</taxon>
        <taxon>Ascomycota</taxon>
        <taxon>Pezizomycotina</taxon>
        <taxon>Leotiomycetes</taxon>
        <taxon>Helotiales</taxon>
        <taxon>Dermateaceae</taxon>
        <taxon>Phlyctema</taxon>
    </lineage>
</organism>
<feature type="transmembrane region" description="Helical" evidence="2">
    <location>
        <begin position="296"/>
        <end position="316"/>
    </location>
</feature>
<accession>A0ABR4PMD3</accession>
<evidence type="ECO:0000313" key="3">
    <source>
        <dbReference type="EMBL" id="KAL3424494.1"/>
    </source>
</evidence>
<feature type="transmembrane region" description="Helical" evidence="2">
    <location>
        <begin position="226"/>
        <end position="250"/>
    </location>
</feature>